<organism evidence="1 2">
    <name type="scientific">Xylaria curta</name>
    <dbReference type="NCBI Taxonomy" id="42375"/>
    <lineage>
        <taxon>Eukaryota</taxon>
        <taxon>Fungi</taxon>
        <taxon>Dikarya</taxon>
        <taxon>Ascomycota</taxon>
        <taxon>Pezizomycotina</taxon>
        <taxon>Sordariomycetes</taxon>
        <taxon>Xylariomycetidae</taxon>
        <taxon>Xylariales</taxon>
        <taxon>Xylariaceae</taxon>
        <taxon>Xylaria</taxon>
    </lineage>
</organism>
<accession>A0ACC1PHC5</accession>
<dbReference type="EMBL" id="JAPDGR010000252">
    <property type="protein sequence ID" value="KAJ2992711.1"/>
    <property type="molecule type" value="Genomic_DNA"/>
</dbReference>
<evidence type="ECO:0000313" key="1">
    <source>
        <dbReference type="EMBL" id="KAJ2992711.1"/>
    </source>
</evidence>
<sequence>MSMAERVHHTRATNAHAQEDASRTLQAQDLVYEQQQFEVGSHYNPHIGAPLGMVIGHESRIQRHTVVGVGYDDAGSVGGTIPNYVSSTRRFESAGRASNYPAANEYSRRGRHDDNRSPQGQNEPQPGRAGRRITIRICHMQPGYCPKCGTIFQDDIEHLKRDDHIDRCVADDNPSPPPGMTLEQLTEMGDAANSRRSVSDEERWNEIWRIMFPNEGCPQSPYIDPYSEWCRIGARDAVERYLQSGRLPLFMAEYSKGVDTSTTLWLLLNDLICFTDGTALSNHNPSCHPNLRIDGDDGVDGGGHGHGSSYA</sequence>
<name>A0ACC1PHC5_9PEZI</name>
<protein>
    <submittedName>
        <fullName evidence="1">Uncharacterized protein</fullName>
    </submittedName>
</protein>
<keyword evidence="2" id="KW-1185">Reference proteome</keyword>
<gene>
    <name evidence="1" type="ORF">NUW58_g2072</name>
</gene>
<proteinExistence type="predicted"/>
<evidence type="ECO:0000313" key="2">
    <source>
        <dbReference type="Proteomes" id="UP001143856"/>
    </source>
</evidence>
<reference evidence="1" key="1">
    <citation type="submission" date="2022-10" db="EMBL/GenBank/DDBJ databases">
        <title>Genome Sequence of Xylaria curta.</title>
        <authorList>
            <person name="Buettner E."/>
        </authorList>
    </citation>
    <scope>NUCLEOTIDE SEQUENCE</scope>
    <source>
        <strain evidence="1">Babe10</strain>
    </source>
</reference>
<comment type="caution">
    <text evidence="1">The sequence shown here is derived from an EMBL/GenBank/DDBJ whole genome shotgun (WGS) entry which is preliminary data.</text>
</comment>
<dbReference type="Proteomes" id="UP001143856">
    <property type="component" value="Unassembled WGS sequence"/>
</dbReference>